<comment type="subunit">
    <text evidence="8">Monomer.</text>
</comment>
<comment type="catalytic activity">
    <reaction evidence="7 8">
        <text>tRNA(Val) + L-valine + ATP = L-valyl-tRNA(Val) + AMP + diphosphate</text>
        <dbReference type="Rhea" id="RHEA:10704"/>
        <dbReference type="Rhea" id="RHEA-COMP:9672"/>
        <dbReference type="Rhea" id="RHEA-COMP:9708"/>
        <dbReference type="ChEBI" id="CHEBI:30616"/>
        <dbReference type="ChEBI" id="CHEBI:33019"/>
        <dbReference type="ChEBI" id="CHEBI:57762"/>
        <dbReference type="ChEBI" id="CHEBI:78442"/>
        <dbReference type="ChEBI" id="CHEBI:78537"/>
        <dbReference type="ChEBI" id="CHEBI:456215"/>
        <dbReference type="EC" id="6.1.1.9"/>
    </reaction>
</comment>
<dbReference type="InterPro" id="IPR002300">
    <property type="entry name" value="aa-tRNA-synth_Ia"/>
</dbReference>
<dbReference type="Gene3D" id="3.40.50.620">
    <property type="entry name" value="HUPs"/>
    <property type="match status" value="3"/>
</dbReference>
<dbReference type="Gene3D" id="3.90.740.10">
    <property type="entry name" value="Valyl/Leucyl/Isoleucyl-tRNA synthetase, editing domain"/>
    <property type="match status" value="1"/>
</dbReference>
<dbReference type="PRINTS" id="PR00986">
    <property type="entry name" value="TRNASYNTHVAL"/>
</dbReference>
<dbReference type="InterPro" id="IPR009008">
    <property type="entry name" value="Val/Leu/Ile-tRNA-synth_edit"/>
</dbReference>
<keyword evidence="3 8" id="KW-0547">Nucleotide-binding</keyword>
<dbReference type="PROSITE" id="PS00178">
    <property type="entry name" value="AA_TRNA_LIGASE_I"/>
    <property type="match status" value="1"/>
</dbReference>
<dbReference type="InterPro" id="IPR013155">
    <property type="entry name" value="M/V/L/I-tRNA-synth_anticd-bd"/>
</dbReference>
<dbReference type="SUPFAM" id="SSF47323">
    <property type="entry name" value="Anticodon-binding domain of a subclass of class I aminoacyl-tRNA synthetases"/>
    <property type="match status" value="1"/>
</dbReference>
<dbReference type="RefSeq" id="WP_203552250.1">
    <property type="nucleotide sequence ID" value="NZ_JACAOD020000007.1"/>
</dbReference>
<comment type="function">
    <text evidence="8">Catalyzes the attachment of valine to tRNA(Val). As ValRS can inadvertently accommodate and process structurally similar amino acids such as threonine, to avoid such errors, it has a 'posttransfer' editing activity that hydrolyzes mischarged Thr-tRNA(Val) in a tRNA-dependent manner.</text>
</comment>
<organism evidence="11 12">
    <name type="scientific">Candidatus Phytoplasma meliae</name>
    <dbReference type="NCBI Taxonomy" id="1848402"/>
    <lineage>
        <taxon>Bacteria</taxon>
        <taxon>Bacillati</taxon>
        <taxon>Mycoplasmatota</taxon>
        <taxon>Mollicutes</taxon>
        <taxon>Acholeplasmatales</taxon>
        <taxon>Acholeplasmataceae</taxon>
        <taxon>Candidatus Phytoplasma</taxon>
        <taxon>16SrXIII (Mexican periwinkle virescence group)</taxon>
    </lineage>
</organism>
<keyword evidence="12" id="KW-1185">Reference proteome</keyword>
<dbReference type="Gene3D" id="1.10.287.380">
    <property type="entry name" value="Valyl-tRNA synthetase, C-terminal domain"/>
    <property type="match status" value="1"/>
</dbReference>
<dbReference type="InterPro" id="IPR001412">
    <property type="entry name" value="aa-tRNA-synth_I_CS"/>
</dbReference>
<protein>
    <recommendedName>
        <fullName evidence="8">Valine--tRNA ligase</fullName>
        <ecNumber evidence="8">6.1.1.9</ecNumber>
    </recommendedName>
    <alternativeName>
        <fullName evidence="8">Valyl-tRNA synthetase</fullName>
        <shortName evidence="8">ValRS</shortName>
    </alternativeName>
</protein>
<comment type="caution">
    <text evidence="11">The sequence shown here is derived from an EMBL/GenBank/DDBJ whole genome shotgun (WGS) entry which is preliminary data.</text>
</comment>
<comment type="domain">
    <text evidence="8">The C-terminal coiled-coil domain is crucial for aminoacylation activity.</text>
</comment>
<dbReference type="Pfam" id="PF08264">
    <property type="entry name" value="Anticodon_1"/>
    <property type="match status" value="1"/>
</dbReference>
<dbReference type="InterPro" id="IPR009080">
    <property type="entry name" value="tRNAsynth_Ia_anticodon-bd"/>
</dbReference>
<evidence type="ECO:0000256" key="4">
    <source>
        <dbReference type="ARBA" id="ARBA00022840"/>
    </source>
</evidence>
<dbReference type="HAMAP" id="MF_02004">
    <property type="entry name" value="Val_tRNA_synth_type1"/>
    <property type="match status" value="1"/>
</dbReference>
<keyword evidence="1 8" id="KW-0963">Cytoplasm</keyword>
<dbReference type="CDD" id="cd07962">
    <property type="entry name" value="Anticodon_Ia_Val"/>
    <property type="match status" value="1"/>
</dbReference>
<evidence type="ECO:0000256" key="2">
    <source>
        <dbReference type="ARBA" id="ARBA00022598"/>
    </source>
</evidence>
<feature type="short sequence motif" description="'KMSKS' region" evidence="8">
    <location>
        <begin position="521"/>
        <end position="525"/>
    </location>
</feature>
<dbReference type="SUPFAM" id="SSF50677">
    <property type="entry name" value="ValRS/IleRS/LeuRS editing domain"/>
    <property type="match status" value="1"/>
</dbReference>
<gene>
    <name evidence="8" type="primary">valS</name>
    <name evidence="11" type="ORF">CHTY_001980</name>
</gene>
<accession>A0ABS5CYD0</accession>
<evidence type="ECO:0000256" key="7">
    <source>
        <dbReference type="ARBA" id="ARBA00047552"/>
    </source>
</evidence>
<evidence type="ECO:0000256" key="3">
    <source>
        <dbReference type="ARBA" id="ARBA00022741"/>
    </source>
</evidence>
<evidence type="ECO:0000313" key="12">
    <source>
        <dbReference type="Proteomes" id="UP001195571"/>
    </source>
</evidence>
<comment type="subcellular location">
    <subcellularLocation>
        <location evidence="8">Cytoplasm</location>
    </subcellularLocation>
</comment>
<comment type="similarity">
    <text evidence="8">Belongs to the class-I aminoacyl-tRNA synthetase family. ValS type 1 subfamily.</text>
</comment>
<feature type="domain" description="Methionyl/Valyl/Leucyl/Isoleucyl-tRNA synthetase anticodon-binding" evidence="10">
    <location>
        <begin position="605"/>
        <end position="742"/>
    </location>
</feature>
<keyword evidence="4 8" id="KW-0067">ATP-binding</keyword>
<dbReference type="NCBIfam" id="TIGR00422">
    <property type="entry name" value="valS"/>
    <property type="match status" value="1"/>
</dbReference>
<keyword evidence="6 8" id="KW-0030">Aminoacyl-tRNA synthetase</keyword>
<keyword evidence="5 8" id="KW-0648">Protein biosynthesis</keyword>
<sequence>MKNKYDFKEVEHQRYQNWLQKGFFIASNSANKKTFTVVIPPPNITGKLHLGHAWNNTIQDIIVRFKKMQGFDVLFLPGMDHAGIATQNKVKEQLKKKGLLTSSLDKDVFLKYAWQWKDQYATNIRKQWRALGLHLDYNWEQFTLDNKLSQTVQNVFITLYQKKLIYRDYKIINWDPETKTALSNVEVNYQETQGKLYYIKYYLSSHPKNDSPCLEANNLFLEIATTRPETMFADQALMVHPDDLRYQSFIGRQAIIPGTNILIPVISDSHVDPQFGTGVVKVTPGHDLNDFEVAQRHQLKAVLCMHEDGIMNQLASQYQGLNRFDCRQKLIQDLQQKQVITKIINHVHQVGYSSISGAVIEPRLSLQWFLKTKDIAQQALQANKINFYPQRFHYVFNRWLENIEDWCISRQLWWGHQIPAWHKGKEIKVQLHSPGKGWTLDHDVLDTWFSSALWPFNVLGWPDETSLVFQKRFPVDVLVTGYDILTFWVSKMVFQSILLTGRDPFKDVLLHGLVRDSQGQKMSKSKGNGVDPLDVIDQYGADALRWFLTTNVAPGYDLLYDENKVKAAWNFINKLWNICRFIKLNIKTTTIAVEFDIKQLSLPQKALLHQLHATTQAITNLYQKYELKEIGKLLYHFIWEDFANWYLVFAKHDLNKHNSSNNQNTSNFLTSLIKNILQLLHPFIPFVTDALYSFFDTTINITQTLLSPMSYHNPQALSDFEDLKQLVVKMRHFRNEYNIENDIFLNITLETTSALQQDLLPLTKPLQTLLHANTLTITQKVADSQKTLLFLGKKINLYIDQAAFQCFNQIKVQNSFLKQKRMLLEELARSEKILNNPLFLSKASPQKIAIEKKKYHTYRMQYDKLLASHTDKCS</sequence>
<dbReference type="InterPro" id="IPR002303">
    <property type="entry name" value="Valyl-tRNA_ligase"/>
</dbReference>
<dbReference type="InterPro" id="IPR033705">
    <property type="entry name" value="Anticodon_Ia_Val"/>
</dbReference>
<keyword evidence="2 8" id="KW-0436">Ligase</keyword>
<dbReference type="GO" id="GO:0004832">
    <property type="term" value="F:valine-tRNA ligase activity"/>
    <property type="evidence" value="ECO:0007669"/>
    <property type="project" value="UniProtKB-EC"/>
</dbReference>
<feature type="domain" description="Aminoacyl-tRNA synthetase class Ia" evidence="9">
    <location>
        <begin position="13"/>
        <end position="551"/>
    </location>
</feature>
<feature type="binding site" evidence="8">
    <location>
        <position position="524"/>
    </location>
    <ligand>
        <name>ATP</name>
        <dbReference type="ChEBI" id="CHEBI:30616"/>
    </ligand>
</feature>
<dbReference type="Pfam" id="PF00133">
    <property type="entry name" value="tRNA-synt_1"/>
    <property type="match status" value="1"/>
</dbReference>
<dbReference type="InterPro" id="IPR037118">
    <property type="entry name" value="Val-tRNA_synth_C_sf"/>
</dbReference>
<dbReference type="Gene3D" id="1.10.730.10">
    <property type="entry name" value="Isoleucyl-tRNA Synthetase, Domain 1"/>
    <property type="match status" value="1"/>
</dbReference>
<dbReference type="EC" id="6.1.1.9" evidence="8"/>
<evidence type="ECO:0000256" key="5">
    <source>
        <dbReference type="ARBA" id="ARBA00022917"/>
    </source>
</evidence>
<dbReference type="CDD" id="cd00817">
    <property type="entry name" value="ValRS_core"/>
    <property type="match status" value="1"/>
</dbReference>
<dbReference type="NCBIfam" id="NF004349">
    <property type="entry name" value="PRK05729.1"/>
    <property type="match status" value="1"/>
</dbReference>
<keyword evidence="8" id="KW-0175">Coiled coil</keyword>
<dbReference type="Proteomes" id="UP001195571">
    <property type="component" value="Unassembled WGS sequence"/>
</dbReference>
<evidence type="ECO:0000259" key="10">
    <source>
        <dbReference type="Pfam" id="PF08264"/>
    </source>
</evidence>
<dbReference type="SUPFAM" id="SSF52374">
    <property type="entry name" value="Nucleotidylyl transferase"/>
    <property type="match status" value="1"/>
</dbReference>
<dbReference type="InterPro" id="IPR014729">
    <property type="entry name" value="Rossmann-like_a/b/a_fold"/>
</dbReference>
<evidence type="ECO:0000259" key="9">
    <source>
        <dbReference type="Pfam" id="PF00133"/>
    </source>
</evidence>
<name>A0ABS5CYD0_9MOLU</name>
<reference evidence="11" key="1">
    <citation type="submission" date="2021-04" db="EMBL/GenBank/DDBJ databases">
        <title>Genomic features of Candidatus Phytoplasma meliae isolate ChTYXIII (1SrXIII-G).</title>
        <authorList>
            <person name="Fernandez F.D."/>
            <person name="Conci L.R."/>
        </authorList>
    </citation>
    <scope>NUCLEOTIDE SEQUENCE [LARGE SCALE GENOMIC DNA]</scope>
    <source>
        <strain evidence="11">ChTYXIII-Mo</strain>
    </source>
</reference>
<dbReference type="PANTHER" id="PTHR11946">
    <property type="entry name" value="VALYL-TRNA SYNTHETASES"/>
    <property type="match status" value="1"/>
</dbReference>
<proteinExistence type="inferred from homology"/>
<evidence type="ECO:0000256" key="6">
    <source>
        <dbReference type="ARBA" id="ARBA00023146"/>
    </source>
</evidence>
<comment type="domain">
    <text evidence="8">ValRS has two distinct active sites: one for aminoacylation and one for editing. The misactivated threonine is translocated from the active site to the editing site.</text>
</comment>
<evidence type="ECO:0000256" key="1">
    <source>
        <dbReference type="ARBA" id="ARBA00022490"/>
    </source>
</evidence>
<dbReference type="PANTHER" id="PTHR11946:SF93">
    <property type="entry name" value="VALINE--TRNA LIGASE, CHLOROPLASTIC_MITOCHONDRIAL 2"/>
    <property type="match status" value="1"/>
</dbReference>
<evidence type="ECO:0000256" key="8">
    <source>
        <dbReference type="HAMAP-Rule" id="MF_02004"/>
    </source>
</evidence>
<dbReference type="EMBL" id="JACAOD020000007">
    <property type="protein sequence ID" value="MBP5835988.1"/>
    <property type="molecule type" value="Genomic_DNA"/>
</dbReference>
<evidence type="ECO:0000313" key="11">
    <source>
        <dbReference type="EMBL" id="MBP5835988.1"/>
    </source>
</evidence>
<feature type="short sequence motif" description="'HIGH' region" evidence="8">
    <location>
        <begin position="42"/>
        <end position="52"/>
    </location>
</feature>